<dbReference type="GO" id="GO:0004672">
    <property type="term" value="F:protein kinase activity"/>
    <property type="evidence" value="ECO:0007669"/>
    <property type="project" value="InterPro"/>
</dbReference>
<feature type="domain" description="Protein kinase" evidence="1">
    <location>
        <begin position="1"/>
        <end position="116"/>
    </location>
</feature>
<accession>A0A9P5NE29</accession>
<evidence type="ECO:0000313" key="2">
    <source>
        <dbReference type="EMBL" id="KAF8881296.1"/>
    </source>
</evidence>
<dbReference type="OrthoDB" id="5569250at2759"/>
<gene>
    <name evidence="2" type="ORF">CPB84DRAFT_1687276</name>
</gene>
<dbReference type="InterPro" id="IPR040976">
    <property type="entry name" value="Pkinase_fungal"/>
</dbReference>
<dbReference type="EMBL" id="JADNYJ010000133">
    <property type="protein sequence ID" value="KAF8881296.1"/>
    <property type="molecule type" value="Genomic_DNA"/>
</dbReference>
<sequence>MASSLNLTKSLGHAFLWKNFVEHGDPSLSNLMYDEDNGRGILTDFDLSLLQWQPRVFGTDRTGNIPFMALALLTDRYWDGRLERSYHHGLESFIWILPYVKFLLHQRFEVWSEQIY</sequence>
<dbReference type="GO" id="GO:0005524">
    <property type="term" value="F:ATP binding"/>
    <property type="evidence" value="ECO:0007669"/>
    <property type="project" value="InterPro"/>
</dbReference>
<reference evidence="2" key="1">
    <citation type="submission" date="2020-11" db="EMBL/GenBank/DDBJ databases">
        <authorList>
            <consortium name="DOE Joint Genome Institute"/>
            <person name="Ahrendt S."/>
            <person name="Riley R."/>
            <person name="Andreopoulos W."/>
            <person name="LaButti K."/>
            <person name="Pangilinan J."/>
            <person name="Ruiz-duenas F.J."/>
            <person name="Barrasa J.M."/>
            <person name="Sanchez-Garcia M."/>
            <person name="Camarero S."/>
            <person name="Miyauchi S."/>
            <person name="Serrano A."/>
            <person name="Linde D."/>
            <person name="Babiker R."/>
            <person name="Drula E."/>
            <person name="Ayuso-Fernandez I."/>
            <person name="Pacheco R."/>
            <person name="Padilla G."/>
            <person name="Ferreira P."/>
            <person name="Barriuso J."/>
            <person name="Kellner H."/>
            <person name="Castanera R."/>
            <person name="Alfaro M."/>
            <person name="Ramirez L."/>
            <person name="Pisabarro A.G."/>
            <person name="Kuo A."/>
            <person name="Tritt A."/>
            <person name="Lipzen A."/>
            <person name="He G."/>
            <person name="Yan M."/>
            <person name="Ng V."/>
            <person name="Cullen D."/>
            <person name="Martin F."/>
            <person name="Rosso M.-N."/>
            <person name="Henrissat B."/>
            <person name="Hibbett D."/>
            <person name="Martinez A.T."/>
            <person name="Grigoriev I.V."/>
        </authorList>
    </citation>
    <scope>NUCLEOTIDE SEQUENCE</scope>
    <source>
        <strain evidence="2">AH 44721</strain>
    </source>
</reference>
<dbReference type="SUPFAM" id="SSF56112">
    <property type="entry name" value="Protein kinase-like (PK-like)"/>
    <property type="match status" value="1"/>
</dbReference>
<dbReference type="AlphaFoldDB" id="A0A9P5NE29"/>
<dbReference type="InterPro" id="IPR011009">
    <property type="entry name" value="Kinase-like_dom_sf"/>
</dbReference>
<dbReference type="Pfam" id="PF17667">
    <property type="entry name" value="Pkinase_fungal"/>
    <property type="match status" value="1"/>
</dbReference>
<evidence type="ECO:0000313" key="3">
    <source>
        <dbReference type="Proteomes" id="UP000724874"/>
    </source>
</evidence>
<evidence type="ECO:0000259" key="1">
    <source>
        <dbReference type="PROSITE" id="PS50011"/>
    </source>
</evidence>
<dbReference type="Proteomes" id="UP000724874">
    <property type="component" value="Unassembled WGS sequence"/>
</dbReference>
<organism evidence="2 3">
    <name type="scientific">Gymnopilus junonius</name>
    <name type="common">Spectacular rustgill mushroom</name>
    <name type="synonym">Gymnopilus spectabilis subsp. junonius</name>
    <dbReference type="NCBI Taxonomy" id="109634"/>
    <lineage>
        <taxon>Eukaryota</taxon>
        <taxon>Fungi</taxon>
        <taxon>Dikarya</taxon>
        <taxon>Basidiomycota</taxon>
        <taxon>Agaricomycotina</taxon>
        <taxon>Agaricomycetes</taxon>
        <taxon>Agaricomycetidae</taxon>
        <taxon>Agaricales</taxon>
        <taxon>Agaricineae</taxon>
        <taxon>Hymenogastraceae</taxon>
        <taxon>Gymnopilus</taxon>
    </lineage>
</organism>
<keyword evidence="3" id="KW-1185">Reference proteome</keyword>
<name>A0A9P5NE29_GYMJU</name>
<proteinExistence type="predicted"/>
<dbReference type="InterPro" id="IPR000719">
    <property type="entry name" value="Prot_kinase_dom"/>
</dbReference>
<comment type="caution">
    <text evidence="2">The sequence shown here is derived from an EMBL/GenBank/DDBJ whole genome shotgun (WGS) entry which is preliminary data.</text>
</comment>
<dbReference type="PROSITE" id="PS50011">
    <property type="entry name" value="PROTEIN_KINASE_DOM"/>
    <property type="match status" value="1"/>
</dbReference>
<protein>
    <recommendedName>
        <fullName evidence="1">Protein kinase domain-containing protein</fullName>
    </recommendedName>
</protein>